<proteinExistence type="predicted"/>
<evidence type="ECO:0000256" key="1">
    <source>
        <dbReference type="SAM" id="Coils"/>
    </source>
</evidence>
<reference evidence="2 3" key="1">
    <citation type="submission" date="2016-01" db="EMBL/GenBank/DDBJ databases">
        <title>Draft genome of the antarctic isolate Shewanella frigidimarina Ag06-30.</title>
        <authorList>
            <person name="Parmeciano Di Noto G."/>
            <person name="Vazquez S."/>
            <person name="Mac Cormack W."/>
            <person name="Iriarte A."/>
            <person name="Quiroga C."/>
        </authorList>
    </citation>
    <scope>NUCLEOTIDE SEQUENCE [LARGE SCALE GENOMIC DNA]</scope>
    <source>
        <strain evidence="2 3">Ag06-30</strain>
    </source>
</reference>
<comment type="caution">
    <text evidence="2">The sequence shown here is derived from an EMBL/GenBank/DDBJ whole genome shotgun (WGS) entry which is preliminary data.</text>
</comment>
<evidence type="ECO:0008006" key="4">
    <source>
        <dbReference type="Google" id="ProtNLM"/>
    </source>
</evidence>
<keyword evidence="1" id="KW-0175">Coiled coil</keyword>
<sequence length="398" mass="45165">MHRRIVKKPEYEFKLKYKTINTIIDKVLTSTTLYYSDGLYSLSESGFSAAEIRKTTKLLIVARHHYIERTISLPITIKKDIKAAVEFEFEGLRDEFQLFYKIAQPSDGKCQVMIWQVPKAIIPKGIMMVLPESYLLASLLKPNQLLRYQSLQGRQVMLANTLTHISSSASRHQTMAIFAQASGVSLTEPIEYSIAQLSLQIYNGLFACWQQLASGFWVTPEASKRDWKTLLKPLMIPTIVGSVAYLALSSAFVTYQLQSVENEIEEQKDAINSVLNLQNQIAQLSQQLAQFETVNQQPPPLWRIWQILSPYYTQGVTVKFIRYNDEQVYFSGEAPSASNILESMLDNPMVLHPEFTTAVRKQTDNESFIIRFSLAPLASTDNSTVNRTANSASTTEHK</sequence>
<gene>
    <name evidence="2" type="ORF">AWJ07_02840</name>
</gene>
<name>A0A106C3F8_SHEFR</name>
<evidence type="ECO:0000313" key="3">
    <source>
        <dbReference type="Proteomes" id="UP000055702"/>
    </source>
</evidence>
<evidence type="ECO:0000313" key="2">
    <source>
        <dbReference type="EMBL" id="KVX03510.1"/>
    </source>
</evidence>
<protein>
    <recommendedName>
        <fullName evidence="4">Fimbrial assembly family protein</fullName>
    </recommendedName>
</protein>
<accession>A0A106C3F8</accession>
<dbReference type="Proteomes" id="UP000055702">
    <property type="component" value="Unassembled WGS sequence"/>
</dbReference>
<dbReference type="AlphaFoldDB" id="A0A106C3F8"/>
<dbReference type="EMBL" id="LRDC01000001">
    <property type="protein sequence ID" value="KVX03510.1"/>
    <property type="molecule type" value="Genomic_DNA"/>
</dbReference>
<organism evidence="2">
    <name type="scientific">Shewanella frigidimarina</name>
    <dbReference type="NCBI Taxonomy" id="56812"/>
    <lineage>
        <taxon>Bacteria</taxon>
        <taxon>Pseudomonadati</taxon>
        <taxon>Pseudomonadota</taxon>
        <taxon>Gammaproteobacteria</taxon>
        <taxon>Alteromonadales</taxon>
        <taxon>Shewanellaceae</taxon>
        <taxon>Shewanella</taxon>
    </lineage>
</organism>
<feature type="coiled-coil region" evidence="1">
    <location>
        <begin position="257"/>
        <end position="294"/>
    </location>
</feature>